<dbReference type="GO" id="GO:0035615">
    <property type="term" value="F:clathrin adaptor activity"/>
    <property type="evidence" value="ECO:0007669"/>
    <property type="project" value="InterPro"/>
</dbReference>
<dbReference type="InterPro" id="IPR016635">
    <property type="entry name" value="AP_complex_ssu"/>
</dbReference>
<evidence type="ECO:0000256" key="6">
    <source>
        <dbReference type="ARBA" id="ARBA00023034"/>
    </source>
</evidence>
<dbReference type="InterPro" id="IPR044733">
    <property type="entry name" value="AP1_sigma"/>
</dbReference>
<evidence type="ECO:0000256" key="7">
    <source>
        <dbReference type="ARBA" id="ARBA00023136"/>
    </source>
</evidence>
<dbReference type="OrthoDB" id="371463at2759"/>
<dbReference type="FunFam" id="3.30.450.60:FF:000007">
    <property type="entry name" value="AP complex subunit sigma"/>
    <property type="match status" value="1"/>
</dbReference>
<evidence type="ECO:0000256" key="2">
    <source>
        <dbReference type="ARBA" id="ARBA00004640"/>
    </source>
</evidence>
<dbReference type="GeneID" id="15803153"/>
<evidence type="ECO:0000259" key="10">
    <source>
        <dbReference type="Pfam" id="PF01217"/>
    </source>
</evidence>
<name>L1LEU4_THEEQ</name>
<keyword evidence="7 9" id="KW-0472">Membrane</keyword>
<dbReference type="Pfam" id="PF01217">
    <property type="entry name" value="Clat_adaptor_s"/>
    <property type="match status" value="1"/>
</dbReference>
<keyword evidence="6" id="KW-0333">Golgi apparatus</keyword>
<dbReference type="InterPro" id="IPR022775">
    <property type="entry name" value="AP_mu_sigma_su"/>
</dbReference>
<proteinExistence type="inferred from homology"/>
<protein>
    <recommendedName>
        <fullName evidence="9">AP complex subunit sigma</fullName>
    </recommendedName>
</protein>
<feature type="domain" description="AP complex mu/sigma subunit" evidence="10">
    <location>
        <begin position="1"/>
        <end position="141"/>
    </location>
</feature>
<dbReference type="Proteomes" id="UP000031512">
    <property type="component" value="Unassembled WGS sequence"/>
</dbReference>
<evidence type="ECO:0000313" key="11">
    <source>
        <dbReference type="EMBL" id="EKX73789.1"/>
    </source>
</evidence>
<keyword evidence="5 9" id="KW-0653">Protein transport</keyword>
<organism evidence="11 12">
    <name type="scientific">Theileria equi strain WA</name>
    <dbReference type="NCBI Taxonomy" id="1537102"/>
    <lineage>
        <taxon>Eukaryota</taxon>
        <taxon>Sar</taxon>
        <taxon>Alveolata</taxon>
        <taxon>Apicomplexa</taxon>
        <taxon>Aconoidasida</taxon>
        <taxon>Piroplasmida</taxon>
        <taxon>Theileriidae</taxon>
        <taxon>Theileria</taxon>
    </lineage>
</organism>
<evidence type="ECO:0000313" key="12">
    <source>
        <dbReference type="Proteomes" id="UP000031512"/>
    </source>
</evidence>
<dbReference type="Gene3D" id="3.30.450.60">
    <property type="match status" value="1"/>
</dbReference>
<dbReference type="PIRSF" id="PIRSF015588">
    <property type="entry name" value="AP_complex_sigma"/>
    <property type="match status" value="1"/>
</dbReference>
<dbReference type="PANTHER" id="PTHR11753">
    <property type="entry name" value="ADAPTOR COMPLEXES SMALL SUBUNIT FAMILY"/>
    <property type="match status" value="1"/>
</dbReference>
<dbReference type="SUPFAM" id="SSF64356">
    <property type="entry name" value="SNARE-like"/>
    <property type="match status" value="1"/>
</dbReference>
<reference evidence="11 12" key="1">
    <citation type="journal article" date="2012" name="BMC Genomics">
        <title>Comparative genomic analysis and phylogenetic position of Theileria equi.</title>
        <authorList>
            <person name="Kappmeyer L.S."/>
            <person name="Thiagarajan M."/>
            <person name="Herndon D.R."/>
            <person name="Ramsay J.D."/>
            <person name="Caler E."/>
            <person name="Djikeng A."/>
            <person name="Gillespie J.J."/>
            <person name="Lau A.O."/>
            <person name="Roalson E.H."/>
            <person name="Silva J.C."/>
            <person name="Silva M.G."/>
            <person name="Suarez C.E."/>
            <person name="Ueti M.W."/>
            <person name="Nene V.M."/>
            <person name="Mealey R.H."/>
            <person name="Knowles D.P."/>
            <person name="Brayton K.A."/>
        </authorList>
    </citation>
    <scope>NUCLEOTIDE SEQUENCE [LARGE SCALE GENOMIC DNA]</scope>
    <source>
        <strain evidence="11 12">WA</strain>
    </source>
</reference>
<evidence type="ECO:0000256" key="8">
    <source>
        <dbReference type="ARBA" id="ARBA00023329"/>
    </source>
</evidence>
<dbReference type="GO" id="GO:0016482">
    <property type="term" value="P:cytosolic transport"/>
    <property type="evidence" value="ECO:0007669"/>
    <property type="project" value="UniProtKB-ARBA"/>
</dbReference>
<dbReference type="InterPro" id="IPR011012">
    <property type="entry name" value="Longin-like_dom_sf"/>
</dbReference>
<dbReference type="GO" id="GO:0005829">
    <property type="term" value="C:cytosol"/>
    <property type="evidence" value="ECO:0007669"/>
    <property type="project" value="GOC"/>
</dbReference>
<sequence length="154" mass="18276">MIKFFLAISRQCKVRLVKWFVPIDSKEKATIIKELSHLVVNRNAKQCNFLEWRKDKIVFRRYASLYFMACVDTDTNELIVLEMIHHYVELLDSYFRNVCELDLVFNFHKAYHLFDEVFIDGDFYESNKRAVLRSVAAQDAMTEKSKPFSSKTES</sequence>
<dbReference type="eggNOG" id="KOG0934">
    <property type="taxonomic scope" value="Eukaryota"/>
</dbReference>
<dbReference type="EMBL" id="ACOU01000002">
    <property type="protein sequence ID" value="EKX73789.1"/>
    <property type="molecule type" value="Genomic_DNA"/>
</dbReference>
<dbReference type="STRING" id="1537102.L1LEU4"/>
<evidence type="ECO:0000256" key="1">
    <source>
        <dbReference type="ARBA" id="ARBA00004555"/>
    </source>
</evidence>
<evidence type="ECO:0000256" key="5">
    <source>
        <dbReference type="ARBA" id="ARBA00022927"/>
    </source>
</evidence>
<comment type="caution">
    <text evidence="11">The sequence shown here is derived from an EMBL/GenBank/DDBJ whole genome shotgun (WGS) entry which is preliminary data.</text>
</comment>
<dbReference type="GO" id="GO:0030121">
    <property type="term" value="C:AP-1 adaptor complex"/>
    <property type="evidence" value="ECO:0007669"/>
    <property type="project" value="InterPro"/>
</dbReference>
<evidence type="ECO:0000256" key="9">
    <source>
        <dbReference type="PIRNR" id="PIRNR015588"/>
    </source>
</evidence>
<evidence type="ECO:0000256" key="3">
    <source>
        <dbReference type="ARBA" id="ARBA00006972"/>
    </source>
</evidence>
<dbReference type="RefSeq" id="XP_004833241.1">
    <property type="nucleotide sequence ID" value="XM_004833184.1"/>
</dbReference>
<evidence type="ECO:0000256" key="4">
    <source>
        <dbReference type="ARBA" id="ARBA00022448"/>
    </source>
</evidence>
<gene>
    <name evidence="11" type="ORF">BEWA_038260</name>
</gene>
<keyword evidence="4 9" id="KW-0813">Transport</keyword>
<dbReference type="GO" id="GO:0006886">
    <property type="term" value="P:intracellular protein transport"/>
    <property type="evidence" value="ECO:0007669"/>
    <property type="project" value="UniProtKB-UniRule"/>
</dbReference>
<comment type="similarity">
    <text evidence="3 9">Belongs to the adaptor complexes small subunit family.</text>
</comment>
<comment type="subcellular location">
    <subcellularLocation>
        <location evidence="2">Cytoplasmic vesicle</location>
        <location evidence="2">Clathrin-coated vesicle membrane</location>
    </subcellularLocation>
    <subcellularLocation>
        <location evidence="1">Golgi apparatus</location>
    </subcellularLocation>
</comment>
<dbReference type="CDD" id="cd14831">
    <property type="entry name" value="AP1_sigma"/>
    <property type="match status" value="1"/>
</dbReference>
<keyword evidence="12" id="KW-1185">Reference proteome</keyword>
<dbReference type="KEGG" id="beq:BEWA_038260"/>
<dbReference type="VEuPathDB" id="PiroplasmaDB:BEWA_038260"/>
<accession>L1LEU4</accession>
<dbReference type="AlphaFoldDB" id="L1LEU4"/>
<keyword evidence="8" id="KW-0968">Cytoplasmic vesicle</keyword>